<keyword evidence="2" id="KW-1185">Reference proteome</keyword>
<name>A0A1I0TQU8_9SPHI</name>
<dbReference type="GeneID" id="96613698"/>
<evidence type="ECO:0008006" key="3">
    <source>
        <dbReference type="Google" id="ProtNLM"/>
    </source>
</evidence>
<dbReference type="PROSITE" id="PS51257">
    <property type="entry name" value="PROKAR_LIPOPROTEIN"/>
    <property type="match status" value="1"/>
</dbReference>
<dbReference type="Gene3D" id="2.120.10.30">
    <property type="entry name" value="TolB, C-terminal domain"/>
    <property type="match status" value="1"/>
</dbReference>
<evidence type="ECO:0000313" key="2">
    <source>
        <dbReference type="Proteomes" id="UP000198836"/>
    </source>
</evidence>
<sequence>MNNRFLLTILGFAALLGTSCSDMSKINKRSNLNNALVKNQLVDDKAASPEIIHVDLEKKSARASELLDISAVTYLDNSQLLGKADKVIYSTDRLYVLDKKLSESVFCYDLKGKLVFKLSDKGKAPREFQGLYDITVDNQNGNLLVYDGRKILYYNKDGAFIKEKRYDVFGKNIACLHNGDLIFSTGNTAWNNDLMYNLITVDTTLKITSKNFKLEEKDLKNSWSPWFYMQQRNEEVYYTDYFNDTTFKISNKKISPQFVMDYGKYKVPNGLKQQIATGQMERDEHYIYGRVVSWQNATTFFNFGSGLNGFVSSYYDKRKKKVRSYFTIVDDLFFNALNPVPVGVNGDQMVYSIDPAMLHDLYDVLRRNDPAKLADLSKRPKNQVMMDIIKNTKVDSNPILISANIKESFYE</sequence>
<proteinExistence type="predicted"/>
<reference evidence="2" key="1">
    <citation type="submission" date="2016-10" db="EMBL/GenBank/DDBJ databases">
        <authorList>
            <person name="Varghese N."/>
            <person name="Submissions S."/>
        </authorList>
    </citation>
    <scope>NUCLEOTIDE SEQUENCE [LARGE SCALE GENOMIC DNA]</scope>
    <source>
        <strain evidence="2">DSM 18130</strain>
    </source>
</reference>
<dbReference type="Pfam" id="PF17170">
    <property type="entry name" value="DUF5128"/>
    <property type="match status" value="1"/>
</dbReference>
<evidence type="ECO:0000313" key="1">
    <source>
        <dbReference type="EMBL" id="SFA54144.1"/>
    </source>
</evidence>
<organism evidence="1 2">
    <name type="scientific">Pedobacter suwonensis</name>
    <dbReference type="NCBI Taxonomy" id="332999"/>
    <lineage>
        <taxon>Bacteria</taxon>
        <taxon>Pseudomonadati</taxon>
        <taxon>Bacteroidota</taxon>
        <taxon>Sphingobacteriia</taxon>
        <taxon>Sphingobacteriales</taxon>
        <taxon>Sphingobacteriaceae</taxon>
        <taxon>Pedobacter</taxon>
    </lineage>
</organism>
<dbReference type="RefSeq" id="WP_090985413.1">
    <property type="nucleotide sequence ID" value="NZ_CP031708.1"/>
</dbReference>
<dbReference type="InterPro" id="IPR011042">
    <property type="entry name" value="6-blade_b-propeller_TolB-like"/>
</dbReference>
<protein>
    <recommendedName>
        <fullName evidence="3">6-bladed beta-propeller protein</fullName>
    </recommendedName>
</protein>
<dbReference type="OrthoDB" id="1110188at2"/>
<dbReference type="SUPFAM" id="SSF63825">
    <property type="entry name" value="YWTD domain"/>
    <property type="match status" value="1"/>
</dbReference>
<dbReference type="Proteomes" id="UP000198836">
    <property type="component" value="Unassembled WGS sequence"/>
</dbReference>
<gene>
    <name evidence="1" type="ORF">SAMN04488511_11334</name>
</gene>
<dbReference type="AlphaFoldDB" id="A0A1I0TQU8"/>
<accession>A0A1I0TQU8</accession>
<dbReference type="STRING" id="332999.SAMN04488511_11334"/>
<dbReference type="EMBL" id="FOJM01000013">
    <property type="protein sequence ID" value="SFA54144.1"/>
    <property type="molecule type" value="Genomic_DNA"/>
</dbReference>